<evidence type="ECO:0000313" key="2">
    <source>
        <dbReference type="Proteomes" id="UP000017818"/>
    </source>
</evidence>
<reference evidence="1 2" key="1">
    <citation type="submission" date="2012-05" db="EMBL/GenBank/DDBJ databases">
        <title>The Genome Sequence of Eubacteriaceae bacterium CM2.</title>
        <authorList>
            <consortium name="The Broad Institute Genome Sequencing Platform"/>
            <person name="Earl A."/>
            <person name="Ward D."/>
            <person name="Feldgarden M."/>
            <person name="Gevers D."/>
            <person name="Sizova M."/>
            <person name="Hazen A."/>
            <person name="Epstein S."/>
            <person name="Walker B."/>
            <person name="Young S.K."/>
            <person name="Zeng Q."/>
            <person name="Gargeya S."/>
            <person name="Fitzgerald M."/>
            <person name="Haas B."/>
            <person name="Abouelleil A."/>
            <person name="Alvarado L."/>
            <person name="Arachchi H.M."/>
            <person name="Berlin A."/>
            <person name="Chapman S.B."/>
            <person name="Goldberg J."/>
            <person name="Griggs A."/>
            <person name="Gujja S."/>
            <person name="Hansen M."/>
            <person name="Howarth C."/>
            <person name="Imamovic A."/>
            <person name="Larimer J."/>
            <person name="McCowen C."/>
            <person name="Montmayeur A."/>
            <person name="Murphy C."/>
            <person name="Neiman D."/>
            <person name="Pearson M."/>
            <person name="Priest M."/>
            <person name="Roberts A."/>
            <person name="Saif S."/>
            <person name="Shea T."/>
            <person name="Sisk P."/>
            <person name="Sykes S."/>
            <person name="Wortman J."/>
            <person name="Nusbaum C."/>
            <person name="Birren B."/>
        </authorList>
    </citation>
    <scope>NUCLEOTIDE SEQUENCE [LARGE SCALE GENOMIC DNA]</scope>
    <source>
        <strain evidence="1 2">CM2</strain>
    </source>
</reference>
<gene>
    <name evidence="1" type="ORF">HMPREF9630_00757</name>
</gene>
<dbReference type="PATRIC" id="fig|796939.3.peg.1740"/>
<comment type="caution">
    <text evidence="1">The sequence shown here is derived from an EMBL/GenBank/DDBJ whole genome shotgun (WGS) entry which is preliminary data.</text>
</comment>
<name>V9HUB6_9FIRM</name>
<dbReference type="Proteomes" id="UP000017818">
    <property type="component" value="Unassembled WGS sequence"/>
</dbReference>
<dbReference type="EMBL" id="AFZF02000006">
    <property type="protein sequence ID" value="EHL14979.1"/>
    <property type="molecule type" value="Genomic_DNA"/>
</dbReference>
<organism evidence="1 2">
    <name type="scientific">Peptoanaerobacter stomatis</name>
    <dbReference type="NCBI Taxonomy" id="796937"/>
    <lineage>
        <taxon>Bacteria</taxon>
        <taxon>Bacillati</taxon>
        <taxon>Bacillota</taxon>
        <taxon>Clostridia</taxon>
        <taxon>Peptostreptococcales</taxon>
        <taxon>Filifactoraceae</taxon>
        <taxon>Peptoanaerobacter</taxon>
    </lineage>
</organism>
<evidence type="ECO:0000313" key="1">
    <source>
        <dbReference type="EMBL" id="EHL14979.1"/>
    </source>
</evidence>
<dbReference type="AlphaFoldDB" id="V9HUB6"/>
<dbReference type="HOGENOM" id="CLU_561122_0_0_9"/>
<sequence length="491" mass="57819">MENFISLVTSYFPQTAKLLTSIAFLVFLILNISDDFDKITNLIKKIFDFRKHLDTLIYSHLRKKYNEKLYEKDFLSWQLAIMKKIYEPLINEKNALLIEQFKGYKDVPQIAFAQVSFCEGDTKEYEAITISTKPVDFPFKDICPKDSDHLERKEKISKEKYPGIQKKYKGFIKRYYRLINQTIKYPKRLGYMLDEIIFYTNNDQEKKNNQVEWYLDSYVGNYENNLKTSHVLEYELYKLYIKDRKYHLNIKEKCGKEILKELPIRNYIHTNFENECDVLTSGKNRSSLLGVQVFVLIKNHSKEYDVLRIRRSENVVIKPGFLQFIPSGGFEAMNDCVDYDAQWDNYSITKAVFRELLEECFGQDEDDKRACGYNISPDRIYYNDEISKLIKKINDSTDGTKMQLLGSTMSLVGLRHELSFILVIDDMELGGSLIGNYESKSAIHRININLLENRNFWINDDLDKLNCTSAGLFELVRRSELYKKCLNIKNT</sequence>
<accession>V9HUB6</accession>
<dbReference type="OrthoDB" id="2801183at2"/>
<proteinExistence type="predicted"/>
<protein>
    <submittedName>
        <fullName evidence="1">Uncharacterized protein</fullName>
    </submittedName>
</protein>
<dbReference type="RefSeq" id="WP_009527376.1">
    <property type="nucleotide sequence ID" value="NZ_JH815225.1"/>
</dbReference>